<feature type="domain" description="Alcohol dehydrogenase-like C-terminal" evidence="2">
    <location>
        <begin position="162"/>
        <end position="282"/>
    </location>
</feature>
<dbReference type="PANTHER" id="PTHR43401">
    <property type="entry name" value="L-THREONINE 3-DEHYDROGENASE"/>
    <property type="match status" value="1"/>
</dbReference>
<evidence type="ECO:0000256" key="1">
    <source>
        <dbReference type="ARBA" id="ARBA00023002"/>
    </source>
</evidence>
<name>A0A401FX93_9BACT</name>
<dbReference type="Gene3D" id="3.90.180.10">
    <property type="entry name" value="Medium-chain alcohol dehydrogenases, catalytic domain"/>
    <property type="match status" value="1"/>
</dbReference>
<evidence type="ECO:0000313" key="5">
    <source>
        <dbReference type="Proteomes" id="UP000288096"/>
    </source>
</evidence>
<organism evidence="4 5">
    <name type="scientific">Desulfonema ishimotonii</name>
    <dbReference type="NCBI Taxonomy" id="45657"/>
    <lineage>
        <taxon>Bacteria</taxon>
        <taxon>Pseudomonadati</taxon>
        <taxon>Thermodesulfobacteriota</taxon>
        <taxon>Desulfobacteria</taxon>
        <taxon>Desulfobacterales</taxon>
        <taxon>Desulfococcaceae</taxon>
        <taxon>Desulfonema</taxon>
    </lineage>
</organism>
<dbReference type="SUPFAM" id="SSF51735">
    <property type="entry name" value="NAD(P)-binding Rossmann-fold domains"/>
    <property type="match status" value="1"/>
</dbReference>
<dbReference type="RefSeq" id="WP_124328875.1">
    <property type="nucleotide sequence ID" value="NZ_BEXT01000001.1"/>
</dbReference>
<dbReference type="PANTHER" id="PTHR43401:SF2">
    <property type="entry name" value="L-THREONINE 3-DEHYDROGENASE"/>
    <property type="match status" value="1"/>
</dbReference>
<dbReference type="Proteomes" id="UP000288096">
    <property type="component" value="Unassembled WGS sequence"/>
</dbReference>
<dbReference type="Pfam" id="PF00107">
    <property type="entry name" value="ADH_zinc_N"/>
    <property type="match status" value="1"/>
</dbReference>
<sequence>MKALQLEKIGLLNVTERPVPEPGPGEVRMRITHCAVCRTDAKMWQMGHRDLRLPRVLGHEICGILPESGERFVVWPGKACGQCAPCRSGQENLCRKMEIIGFHKNGGFAEYATVPCSALIPVPDDLPGHIACLAEPVACALNGLKQAGVRTGDRVLIYGAGPVGLMLGMAARAWGAHPFIRDIRPERLARNREFSERAGIGCAAPEETGFDAAINAAPASATFSDGLTRLKPGGTFCIFSGLIDDAPVPVSALNEIHYRQLHITGAYGCTFAQMKAALEILSAHRETSGLLIEDTIGLNGVTGILPEIFKSRALRFIVTPSPQP</sequence>
<dbReference type="EMBL" id="BEXT01000001">
    <property type="protein sequence ID" value="GBC61608.1"/>
    <property type="molecule type" value="Genomic_DNA"/>
</dbReference>
<accession>A0A401FX93</accession>
<evidence type="ECO:0000259" key="3">
    <source>
        <dbReference type="Pfam" id="PF08240"/>
    </source>
</evidence>
<dbReference type="InterPro" id="IPR013149">
    <property type="entry name" value="ADH-like_C"/>
</dbReference>
<evidence type="ECO:0000313" key="4">
    <source>
        <dbReference type="EMBL" id="GBC61608.1"/>
    </source>
</evidence>
<reference evidence="5" key="1">
    <citation type="submission" date="2017-11" db="EMBL/GenBank/DDBJ databases">
        <authorList>
            <person name="Watanabe M."/>
            <person name="Kojima H."/>
        </authorList>
    </citation>
    <scope>NUCLEOTIDE SEQUENCE [LARGE SCALE GENOMIC DNA]</scope>
    <source>
        <strain evidence="5">Tokyo 01</strain>
    </source>
</reference>
<dbReference type="InterPro" id="IPR050129">
    <property type="entry name" value="Zn_alcohol_dh"/>
</dbReference>
<evidence type="ECO:0000259" key="2">
    <source>
        <dbReference type="Pfam" id="PF00107"/>
    </source>
</evidence>
<dbReference type="Pfam" id="PF08240">
    <property type="entry name" value="ADH_N"/>
    <property type="match status" value="1"/>
</dbReference>
<dbReference type="InterPro" id="IPR036291">
    <property type="entry name" value="NAD(P)-bd_dom_sf"/>
</dbReference>
<dbReference type="AlphaFoldDB" id="A0A401FX93"/>
<dbReference type="InterPro" id="IPR013154">
    <property type="entry name" value="ADH-like_N"/>
</dbReference>
<dbReference type="InterPro" id="IPR011032">
    <property type="entry name" value="GroES-like_sf"/>
</dbReference>
<dbReference type="SUPFAM" id="SSF50129">
    <property type="entry name" value="GroES-like"/>
    <property type="match status" value="1"/>
</dbReference>
<gene>
    <name evidence="4" type="ORF">DENIS_2570</name>
</gene>
<comment type="caution">
    <text evidence="4">The sequence shown here is derived from an EMBL/GenBank/DDBJ whole genome shotgun (WGS) entry which is preliminary data.</text>
</comment>
<keyword evidence="1" id="KW-0560">Oxidoreductase</keyword>
<dbReference type="OrthoDB" id="9781491at2"/>
<feature type="domain" description="Alcohol dehydrogenase-like N-terminal" evidence="3">
    <location>
        <begin position="23"/>
        <end position="124"/>
    </location>
</feature>
<proteinExistence type="predicted"/>
<keyword evidence="5" id="KW-1185">Reference proteome</keyword>
<reference evidence="5" key="2">
    <citation type="submission" date="2019-01" db="EMBL/GenBank/DDBJ databases">
        <title>Genome sequence of Desulfonema ishimotonii strain Tokyo 01.</title>
        <authorList>
            <person name="Fukui M."/>
        </authorList>
    </citation>
    <scope>NUCLEOTIDE SEQUENCE [LARGE SCALE GENOMIC DNA]</scope>
    <source>
        <strain evidence="5">Tokyo 01</strain>
    </source>
</reference>
<dbReference type="GO" id="GO:0016491">
    <property type="term" value="F:oxidoreductase activity"/>
    <property type="evidence" value="ECO:0007669"/>
    <property type="project" value="UniProtKB-KW"/>
</dbReference>
<dbReference type="Gene3D" id="3.40.50.720">
    <property type="entry name" value="NAD(P)-binding Rossmann-like Domain"/>
    <property type="match status" value="1"/>
</dbReference>
<protein>
    <submittedName>
        <fullName evidence="4">Alcohol dehydrogenase</fullName>
    </submittedName>
</protein>